<proteinExistence type="predicted"/>
<feature type="domain" description="Heat-inducible transcription repressor HrcA C-terminal" evidence="5">
    <location>
        <begin position="114"/>
        <end position="251"/>
    </location>
</feature>
<evidence type="ECO:0000256" key="4">
    <source>
        <dbReference type="ARBA" id="ARBA00023163"/>
    </source>
</evidence>
<dbReference type="Gene3D" id="1.10.10.10">
    <property type="entry name" value="Winged helix-like DNA-binding domain superfamily/Winged helix DNA-binding domain"/>
    <property type="match status" value="1"/>
</dbReference>
<reference evidence="6 7" key="1">
    <citation type="journal article" date="2016" name="Nat. Commun.">
        <title>Thousands of microbial genomes shed light on interconnected biogeochemical processes in an aquifer system.</title>
        <authorList>
            <person name="Anantharaman K."/>
            <person name="Brown C.T."/>
            <person name="Hug L.A."/>
            <person name="Sharon I."/>
            <person name="Castelle C.J."/>
            <person name="Probst A.J."/>
            <person name="Thomas B.C."/>
            <person name="Singh A."/>
            <person name="Wilkins M.J."/>
            <person name="Karaoz U."/>
            <person name="Brodie E.L."/>
            <person name="Williams K.H."/>
            <person name="Hubbard S.S."/>
            <person name="Banfield J.F."/>
        </authorList>
    </citation>
    <scope>NUCLEOTIDE SEQUENCE [LARGE SCALE GENOMIC DNA]</scope>
</reference>
<dbReference type="PANTHER" id="PTHR34824:SF1">
    <property type="entry name" value="HEAT-INDUCIBLE TRANSCRIPTION REPRESSOR HRCA"/>
    <property type="match status" value="1"/>
</dbReference>
<dbReference type="InterPro" id="IPR002571">
    <property type="entry name" value="HrcA"/>
</dbReference>
<accession>A0A1G1XUS3</accession>
<dbReference type="SUPFAM" id="SSF46785">
    <property type="entry name" value="Winged helix' DNA-binding domain"/>
    <property type="match status" value="1"/>
</dbReference>
<dbReference type="InterPro" id="IPR029016">
    <property type="entry name" value="GAF-like_dom_sf"/>
</dbReference>
<name>A0A1G1XUS3_9BACT</name>
<keyword evidence="4" id="KW-0804">Transcription</keyword>
<evidence type="ECO:0000256" key="3">
    <source>
        <dbReference type="ARBA" id="ARBA00023016"/>
    </source>
</evidence>
<protein>
    <recommendedName>
        <fullName evidence="5">Heat-inducible transcription repressor HrcA C-terminal domain-containing protein</fullName>
    </recommendedName>
</protein>
<evidence type="ECO:0000259" key="5">
    <source>
        <dbReference type="Pfam" id="PF01628"/>
    </source>
</evidence>
<evidence type="ECO:0000313" key="7">
    <source>
        <dbReference type="Proteomes" id="UP000178930"/>
    </source>
</evidence>
<dbReference type="PANTHER" id="PTHR34824">
    <property type="entry name" value="HEAT-INDUCIBLE TRANSCRIPTION REPRESSOR HRCA"/>
    <property type="match status" value="1"/>
</dbReference>
<organism evidence="6 7">
    <name type="scientific">Candidatus Buchananbacteria bacterium RIFCSPHIGHO2_01_FULL_39_14</name>
    <dbReference type="NCBI Taxonomy" id="1797532"/>
    <lineage>
        <taxon>Bacteria</taxon>
        <taxon>Candidatus Buchananiibacteriota</taxon>
    </lineage>
</organism>
<dbReference type="InterPro" id="IPR036388">
    <property type="entry name" value="WH-like_DNA-bd_sf"/>
</dbReference>
<sequence>MLNLLCGSIDSNFFSLYNKISTLKIRVLINRIFKKMDKRKQNLLKIIVSQYIETAEPVSSKLISEAGDFDLSSATIRNEMADLEDLGYIFHPHTSAGRVPTEKGYLFFIENFLIKKDLPKKQQETLNRSIKSQKSFEPPIVKELAKALAELCENAVFVAFSDNDFYYTGLANLFSQPEFVEPKVIYHLSQVIDHLDLVVNKFFHDLENEIEITLGRQNPFGHDCGSILAKYQAGDNNGIFGVLGPIRMDYQTNFNLVKYGQDLINKLN</sequence>
<dbReference type="Gene3D" id="3.30.450.40">
    <property type="match status" value="1"/>
</dbReference>
<dbReference type="Proteomes" id="UP000178930">
    <property type="component" value="Unassembled WGS sequence"/>
</dbReference>
<dbReference type="EMBL" id="MHIB01000037">
    <property type="protein sequence ID" value="OGY43366.1"/>
    <property type="molecule type" value="Genomic_DNA"/>
</dbReference>
<evidence type="ECO:0000313" key="6">
    <source>
        <dbReference type="EMBL" id="OGY43366.1"/>
    </source>
</evidence>
<dbReference type="SUPFAM" id="SSF55781">
    <property type="entry name" value="GAF domain-like"/>
    <property type="match status" value="1"/>
</dbReference>
<dbReference type="Pfam" id="PF01628">
    <property type="entry name" value="HrcA"/>
    <property type="match status" value="1"/>
</dbReference>
<dbReference type="InterPro" id="IPR036390">
    <property type="entry name" value="WH_DNA-bd_sf"/>
</dbReference>
<comment type="caution">
    <text evidence="6">The sequence shown here is derived from an EMBL/GenBank/DDBJ whole genome shotgun (WGS) entry which is preliminary data.</text>
</comment>
<dbReference type="STRING" id="1797532.A2729_04285"/>
<keyword evidence="1" id="KW-0678">Repressor</keyword>
<dbReference type="GO" id="GO:0003677">
    <property type="term" value="F:DNA binding"/>
    <property type="evidence" value="ECO:0007669"/>
    <property type="project" value="InterPro"/>
</dbReference>
<dbReference type="AlphaFoldDB" id="A0A1G1XUS3"/>
<gene>
    <name evidence="6" type="ORF">A2729_04285</name>
</gene>
<evidence type="ECO:0000256" key="2">
    <source>
        <dbReference type="ARBA" id="ARBA00023015"/>
    </source>
</evidence>
<evidence type="ECO:0000256" key="1">
    <source>
        <dbReference type="ARBA" id="ARBA00022491"/>
    </source>
</evidence>
<keyword evidence="2" id="KW-0805">Transcription regulation</keyword>
<dbReference type="GO" id="GO:0045892">
    <property type="term" value="P:negative regulation of DNA-templated transcription"/>
    <property type="evidence" value="ECO:0007669"/>
    <property type="project" value="TreeGrafter"/>
</dbReference>
<keyword evidence="3" id="KW-0346">Stress response</keyword>
<dbReference type="InterPro" id="IPR021153">
    <property type="entry name" value="HrcA_C"/>
</dbReference>